<proteinExistence type="predicted"/>
<protein>
    <submittedName>
        <fullName evidence="2">BHLH domain-containing protein</fullName>
    </submittedName>
</protein>
<dbReference type="PANTHER" id="PTHR13935">
    <property type="entry name" value="ACHAETE-SCUTE TRANSCRIPTION FACTOR-RELATED"/>
    <property type="match status" value="1"/>
</dbReference>
<evidence type="ECO:0000256" key="1">
    <source>
        <dbReference type="SAM" id="Coils"/>
    </source>
</evidence>
<dbReference type="PANTHER" id="PTHR13935:SF46">
    <property type="entry name" value="TRANSCRIPTION FACTOR BHLH167-RELATED"/>
    <property type="match status" value="1"/>
</dbReference>
<feature type="coiled-coil region" evidence="1">
    <location>
        <begin position="121"/>
        <end position="148"/>
    </location>
</feature>
<gene>
    <name evidence="2" type="ORF">Fot_29745</name>
</gene>
<dbReference type="EMBL" id="JBFOLJ010000008">
    <property type="protein sequence ID" value="KAL2515774.1"/>
    <property type="molecule type" value="Genomic_DNA"/>
</dbReference>
<dbReference type="AlphaFoldDB" id="A0ABD1TSR8"/>
<evidence type="ECO:0000313" key="3">
    <source>
        <dbReference type="Proteomes" id="UP001604277"/>
    </source>
</evidence>
<dbReference type="InterPro" id="IPR015660">
    <property type="entry name" value="MASH1/Ascl1a-like"/>
</dbReference>
<keyword evidence="1" id="KW-0175">Coiled coil</keyword>
<sequence length="345" mass="39158">MAECASTCVSCKKKLGLNKRLRGCVSFNTRPWEHIDHVIMNIPASALQFLDNQMTYSVGTFGNGLQVENLVGFVIGPSGINWLVSEFLRKEVQHSLPRAIDFVPPFTFGLSRKLLSQLDQLDQATSYIKQLRERIEELKRRKRLLALSTAEETNSSIRNSVIGLKLPILRFRELGSSFEVVLISGHKKKFMLYQVIRILEEGGAEVVSASLSNIGDNVFLTLHAQYYDLSFFPSRSSGKVCRVGVDTSGVPPSQNLDNRTYHQKCLERRYTLRVTGLRRFTKNSQYLRAILKFWRLPPRNRPLRRRSSRDRAIAGHMDEDVITCLAGLSPFTFPRRVGVGGITMH</sequence>
<keyword evidence="3" id="KW-1185">Reference proteome</keyword>
<comment type="caution">
    <text evidence="2">The sequence shown here is derived from an EMBL/GenBank/DDBJ whole genome shotgun (WGS) entry which is preliminary data.</text>
</comment>
<dbReference type="Proteomes" id="UP001604277">
    <property type="component" value="Unassembled WGS sequence"/>
</dbReference>
<accession>A0ABD1TSR8</accession>
<dbReference type="GO" id="GO:0006355">
    <property type="term" value="P:regulation of DNA-templated transcription"/>
    <property type="evidence" value="ECO:0007669"/>
    <property type="project" value="UniProtKB-ARBA"/>
</dbReference>
<reference evidence="3" key="1">
    <citation type="submission" date="2024-07" db="EMBL/GenBank/DDBJ databases">
        <title>Two chromosome-level genome assemblies of Korean endemic species Abeliophyllum distichum and Forsythia ovata (Oleaceae).</title>
        <authorList>
            <person name="Jang H."/>
        </authorList>
    </citation>
    <scope>NUCLEOTIDE SEQUENCE [LARGE SCALE GENOMIC DNA]</scope>
</reference>
<evidence type="ECO:0000313" key="2">
    <source>
        <dbReference type="EMBL" id="KAL2515774.1"/>
    </source>
</evidence>
<name>A0ABD1TSR8_9LAMI</name>
<organism evidence="2 3">
    <name type="scientific">Forsythia ovata</name>
    <dbReference type="NCBI Taxonomy" id="205694"/>
    <lineage>
        <taxon>Eukaryota</taxon>
        <taxon>Viridiplantae</taxon>
        <taxon>Streptophyta</taxon>
        <taxon>Embryophyta</taxon>
        <taxon>Tracheophyta</taxon>
        <taxon>Spermatophyta</taxon>
        <taxon>Magnoliopsida</taxon>
        <taxon>eudicotyledons</taxon>
        <taxon>Gunneridae</taxon>
        <taxon>Pentapetalae</taxon>
        <taxon>asterids</taxon>
        <taxon>lamiids</taxon>
        <taxon>Lamiales</taxon>
        <taxon>Oleaceae</taxon>
        <taxon>Forsythieae</taxon>
        <taxon>Forsythia</taxon>
    </lineage>
</organism>